<feature type="region of interest" description="Disordered" evidence="1">
    <location>
        <begin position="34"/>
        <end position="91"/>
    </location>
</feature>
<evidence type="ECO:0000256" key="2">
    <source>
        <dbReference type="SAM" id="SignalP"/>
    </source>
</evidence>
<keyword evidence="4" id="KW-1185">Reference proteome</keyword>
<dbReference type="PROSITE" id="PS51257">
    <property type="entry name" value="PROKAR_LIPOPROTEIN"/>
    <property type="match status" value="1"/>
</dbReference>
<keyword evidence="2" id="KW-0732">Signal</keyword>
<dbReference type="RefSeq" id="WP_115491986.1">
    <property type="nucleotide sequence ID" value="NZ_JACHWW010000001.1"/>
</dbReference>
<dbReference type="EMBL" id="QRBB01000001">
    <property type="protein sequence ID" value="RDS77765.1"/>
    <property type="molecule type" value="Genomic_DNA"/>
</dbReference>
<feature type="signal peptide" evidence="2">
    <location>
        <begin position="1"/>
        <end position="26"/>
    </location>
</feature>
<comment type="caution">
    <text evidence="3">The sequence shown here is derived from an EMBL/GenBank/DDBJ whole genome shotgun (WGS) entry which is preliminary data.</text>
</comment>
<reference evidence="3 4" key="1">
    <citation type="submission" date="2018-07" db="EMBL/GenBank/DDBJ databases">
        <title>Erythrobacter nanhaiensis sp. nov., a novel member of the genus Erythrobacter isolated from the South China Sea.</title>
        <authorList>
            <person name="Chen X."/>
            <person name="Liu J."/>
        </authorList>
    </citation>
    <scope>NUCLEOTIDE SEQUENCE [LARGE SCALE GENOMIC DNA]</scope>
    <source>
        <strain evidence="3 4">S-5</strain>
    </source>
</reference>
<evidence type="ECO:0000256" key="1">
    <source>
        <dbReference type="SAM" id="MobiDB-lite"/>
    </source>
</evidence>
<feature type="compositionally biased region" description="Pro residues" evidence="1">
    <location>
        <begin position="73"/>
        <end position="83"/>
    </location>
</feature>
<dbReference type="OrthoDB" id="7505503at2"/>
<protein>
    <submittedName>
        <fullName evidence="3">Uncharacterized protein</fullName>
    </submittedName>
</protein>
<feature type="chain" id="PRO_5017251474" evidence="2">
    <location>
        <begin position="27"/>
        <end position="193"/>
    </location>
</feature>
<proteinExistence type="predicted"/>
<name>A0A395LLX6_9SPHN</name>
<dbReference type="Proteomes" id="UP000254101">
    <property type="component" value="Unassembled WGS sequence"/>
</dbReference>
<sequence length="193" mass="19695">MNASRLALAPTAALATALALSACASAPEKDYPSLALRDAERATGQYPQPTGDCLGDADGDSAAPVQGTLQPAPSAPPAPPPPGLSNDLAERVAQLEAQARAADADFEAALPAARAAVRARGSTGSKSWGRAEVAYANLRSIRARTAIPLADLDTLVATRSVAGEPVAPIVDTRDEVARLIEQQDAALAELAPR</sequence>
<evidence type="ECO:0000313" key="3">
    <source>
        <dbReference type="EMBL" id="RDS77765.1"/>
    </source>
</evidence>
<organism evidence="3 4">
    <name type="scientific">Alteriqipengyuania lutimaris</name>
    <dbReference type="NCBI Taxonomy" id="1538146"/>
    <lineage>
        <taxon>Bacteria</taxon>
        <taxon>Pseudomonadati</taxon>
        <taxon>Pseudomonadota</taxon>
        <taxon>Alphaproteobacteria</taxon>
        <taxon>Sphingomonadales</taxon>
        <taxon>Erythrobacteraceae</taxon>
        <taxon>Alteriqipengyuania</taxon>
    </lineage>
</organism>
<gene>
    <name evidence="3" type="ORF">DL238_09205</name>
</gene>
<evidence type="ECO:0000313" key="4">
    <source>
        <dbReference type="Proteomes" id="UP000254101"/>
    </source>
</evidence>
<dbReference type="AlphaFoldDB" id="A0A395LLX6"/>
<accession>A0A395LLX6</accession>